<keyword evidence="7 19" id="KW-0686">Riboflavin biosynthesis</keyword>
<dbReference type="InterPro" id="IPR000926">
    <property type="entry name" value="RibA"/>
</dbReference>
<dbReference type="GO" id="GO:0008686">
    <property type="term" value="F:3,4-dihydroxy-2-butanone-4-phosphate synthase activity"/>
    <property type="evidence" value="ECO:0007669"/>
    <property type="project" value="UniProtKB-UniRule"/>
</dbReference>
<evidence type="ECO:0000256" key="17">
    <source>
        <dbReference type="ARBA" id="ARBA00043932"/>
    </source>
</evidence>
<dbReference type="InterPro" id="IPR000422">
    <property type="entry name" value="DHBP_synthase_RibB"/>
</dbReference>
<dbReference type="GO" id="GO:0008270">
    <property type="term" value="F:zinc ion binding"/>
    <property type="evidence" value="ECO:0007669"/>
    <property type="project" value="UniProtKB-UniRule"/>
</dbReference>
<dbReference type="SUPFAM" id="SSF142695">
    <property type="entry name" value="RibA-like"/>
    <property type="match status" value="1"/>
</dbReference>
<protein>
    <recommendedName>
        <fullName evidence="19">Riboflavin biosynthesis protein RibBA</fullName>
    </recommendedName>
    <domain>
        <recommendedName>
            <fullName evidence="19">3,4-dihydroxy-2-butanone 4-phosphate synthase</fullName>
            <shortName evidence="19">DHBP synthase</shortName>
            <ecNumber evidence="19">4.1.99.12</ecNumber>
        </recommendedName>
    </domain>
    <domain>
        <recommendedName>
            <fullName evidence="19">GTP cyclohydrolase-2</fullName>
            <ecNumber evidence="19">3.5.4.25</ecNumber>
        </recommendedName>
        <alternativeName>
            <fullName evidence="19">GTP cyclohydrolase II</fullName>
        </alternativeName>
    </domain>
</protein>
<feature type="binding site" evidence="19">
    <location>
        <position position="338"/>
    </location>
    <ligand>
        <name>GTP</name>
        <dbReference type="ChEBI" id="CHEBI:37565"/>
    </ligand>
</feature>
<accession>A0A841TFG3</accession>
<feature type="binding site" evidence="19">
    <location>
        <position position="50"/>
    </location>
    <ligand>
        <name>Mg(2+)</name>
        <dbReference type="ChEBI" id="CHEBI:18420"/>
        <label>1</label>
    </ligand>
</feature>
<keyword evidence="11 19" id="KW-0862">Zinc</keyword>
<dbReference type="EMBL" id="JACJVN010000034">
    <property type="protein sequence ID" value="MBB6677697.1"/>
    <property type="molecule type" value="Genomic_DNA"/>
</dbReference>
<dbReference type="EC" id="3.5.4.25" evidence="19"/>
<evidence type="ECO:0000256" key="18">
    <source>
        <dbReference type="ARBA" id="ARBA00049295"/>
    </source>
</evidence>
<evidence type="ECO:0000256" key="12">
    <source>
        <dbReference type="ARBA" id="ARBA00022842"/>
    </source>
</evidence>
<dbReference type="HAMAP" id="MF_01283">
    <property type="entry name" value="RibBA"/>
    <property type="match status" value="1"/>
</dbReference>
<dbReference type="SUPFAM" id="SSF55821">
    <property type="entry name" value="YrdC/RibB"/>
    <property type="match status" value="1"/>
</dbReference>
<evidence type="ECO:0000313" key="22">
    <source>
        <dbReference type="Proteomes" id="UP000574133"/>
    </source>
</evidence>
<feature type="binding site" evidence="19">
    <location>
        <begin position="273"/>
        <end position="277"/>
    </location>
    <ligand>
        <name>GTP</name>
        <dbReference type="ChEBI" id="CHEBI:37565"/>
    </ligand>
</feature>
<dbReference type="GO" id="GO:0000287">
    <property type="term" value="F:magnesium ion binding"/>
    <property type="evidence" value="ECO:0007669"/>
    <property type="project" value="UniProtKB-UniRule"/>
</dbReference>
<evidence type="ECO:0000256" key="6">
    <source>
        <dbReference type="ARBA" id="ARBA00005520"/>
    </source>
</evidence>
<dbReference type="PIRSF" id="PIRSF001259">
    <property type="entry name" value="RibA"/>
    <property type="match status" value="1"/>
</dbReference>
<feature type="binding site" evidence="19">
    <location>
        <position position="164"/>
    </location>
    <ligand>
        <name>Mg(2+)</name>
        <dbReference type="ChEBI" id="CHEBI:18420"/>
        <label>2</label>
    </ligand>
</feature>
<dbReference type="Gene3D" id="3.90.870.10">
    <property type="entry name" value="DHBP synthase"/>
    <property type="match status" value="1"/>
</dbReference>
<comment type="function">
    <text evidence="17 19">Catalyzes the conversion of GTP to 2,5-diamino-6-ribosylamino-4(3H)-pyrimidinone 5'-phosphate (DARP), formate and pyrophosphate.</text>
</comment>
<keyword evidence="10 19" id="KW-0378">Hydrolase</keyword>
<feature type="binding site" evidence="19">
    <location>
        <position position="373"/>
    </location>
    <ligand>
        <name>GTP</name>
        <dbReference type="ChEBI" id="CHEBI:37565"/>
    </ligand>
</feature>
<dbReference type="GO" id="GO:0009231">
    <property type="term" value="P:riboflavin biosynthetic process"/>
    <property type="evidence" value="ECO:0007669"/>
    <property type="project" value="UniProtKB-UniRule"/>
</dbReference>
<comment type="pathway">
    <text evidence="4 19">Cofactor biosynthesis; riboflavin biosynthesis; 5-amino-6-(D-ribitylamino)uracil from GTP: step 1/4.</text>
</comment>
<evidence type="ECO:0000256" key="5">
    <source>
        <dbReference type="ARBA" id="ARBA00004904"/>
    </source>
</evidence>
<dbReference type="FunFam" id="3.90.870.10:FF:000001">
    <property type="entry name" value="Riboflavin biosynthesis protein RibBA"/>
    <property type="match status" value="1"/>
</dbReference>
<feature type="binding site" evidence="19">
    <location>
        <position position="378"/>
    </location>
    <ligand>
        <name>GTP</name>
        <dbReference type="ChEBI" id="CHEBI:37565"/>
    </ligand>
</feature>
<feature type="binding site" evidence="19">
    <location>
        <position position="278"/>
    </location>
    <ligand>
        <name>Zn(2+)</name>
        <dbReference type="ChEBI" id="CHEBI:29105"/>
        <note>catalytic</note>
    </ligand>
</feature>
<dbReference type="EC" id="4.1.99.12" evidence="19"/>
<feature type="binding site" evidence="19">
    <location>
        <begin position="316"/>
        <end position="318"/>
    </location>
    <ligand>
        <name>GTP</name>
        <dbReference type="ChEBI" id="CHEBI:37565"/>
    </ligand>
</feature>
<feature type="binding site" evidence="19">
    <location>
        <position position="54"/>
    </location>
    <ligand>
        <name>D-ribulose 5-phosphate</name>
        <dbReference type="ChEBI" id="CHEBI:58121"/>
    </ligand>
</feature>
<keyword evidence="14 19" id="KW-0464">Manganese</keyword>
<feature type="binding site" evidence="19">
    <location>
        <position position="291"/>
    </location>
    <ligand>
        <name>Zn(2+)</name>
        <dbReference type="ChEBI" id="CHEBI:29105"/>
        <note>catalytic</note>
    </ligand>
</feature>
<dbReference type="NCBIfam" id="NF001591">
    <property type="entry name" value="PRK00393.1"/>
    <property type="match status" value="1"/>
</dbReference>
<evidence type="ECO:0000256" key="3">
    <source>
        <dbReference type="ARBA" id="ARBA00002284"/>
    </source>
</evidence>
<dbReference type="PANTHER" id="PTHR21327">
    <property type="entry name" value="GTP CYCLOHYDROLASE II-RELATED"/>
    <property type="match status" value="1"/>
</dbReference>
<evidence type="ECO:0000256" key="10">
    <source>
        <dbReference type="ARBA" id="ARBA00022801"/>
    </source>
</evidence>
<keyword evidence="13 19" id="KW-0342">GTP-binding</keyword>
<dbReference type="RefSeq" id="WP_185178972.1">
    <property type="nucleotide sequence ID" value="NZ_CBCSEP010000007.1"/>
</dbReference>
<feature type="binding site" evidence="19">
    <location>
        <begin position="49"/>
        <end position="50"/>
    </location>
    <ligand>
        <name>D-ribulose 5-phosphate</name>
        <dbReference type="ChEBI" id="CHEBI:58121"/>
    </ligand>
</feature>
<name>A0A841TFG3_9BACL</name>
<evidence type="ECO:0000256" key="9">
    <source>
        <dbReference type="ARBA" id="ARBA00022741"/>
    </source>
</evidence>
<dbReference type="NCBIfam" id="TIGR00506">
    <property type="entry name" value="ribB"/>
    <property type="match status" value="1"/>
</dbReference>
<keyword evidence="15 19" id="KW-0456">Lyase</keyword>
<comment type="cofactor">
    <cofactor evidence="19">
        <name>Zn(2+)</name>
        <dbReference type="ChEBI" id="CHEBI:29105"/>
    </cofactor>
    <text evidence="19">Binds 1 zinc ion per subunit.</text>
</comment>
<evidence type="ECO:0000256" key="8">
    <source>
        <dbReference type="ARBA" id="ARBA00022723"/>
    </source>
</evidence>
<evidence type="ECO:0000256" key="11">
    <source>
        <dbReference type="ARBA" id="ARBA00022833"/>
    </source>
</evidence>
<comment type="cofactor">
    <cofactor evidence="19">
        <name>Mg(2+)</name>
        <dbReference type="ChEBI" id="CHEBI:18420"/>
    </cofactor>
    <cofactor evidence="19">
        <name>Mn(2+)</name>
        <dbReference type="ChEBI" id="CHEBI:29035"/>
    </cofactor>
    <text evidence="19">Binds 2 divalent metal cations per subunit. Magnesium or manganese.</text>
</comment>
<evidence type="ECO:0000256" key="19">
    <source>
        <dbReference type="HAMAP-Rule" id="MF_01283"/>
    </source>
</evidence>
<feature type="active site" description="Proton acceptor; for GTP cyclohydrolase activity" evidence="19">
    <location>
        <position position="350"/>
    </location>
</feature>
<feature type="active site" description="Nucleophile; for GTP cyclohydrolase activity" evidence="19">
    <location>
        <position position="352"/>
    </location>
</feature>
<keyword evidence="16 19" id="KW-0511">Multifunctional enzyme</keyword>
<feature type="binding site" evidence="19">
    <location>
        <begin position="161"/>
        <end position="165"/>
    </location>
    <ligand>
        <name>D-ribulose 5-phosphate</name>
        <dbReference type="ChEBI" id="CHEBI:58121"/>
    </ligand>
</feature>
<dbReference type="InterPro" id="IPR017945">
    <property type="entry name" value="DHBP_synth_RibB-like_a/b_dom"/>
</dbReference>
<evidence type="ECO:0000256" key="7">
    <source>
        <dbReference type="ARBA" id="ARBA00022619"/>
    </source>
</evidence>
<evidence type="ECO:0000256" key="1">
    <source>
        <dbReference type="ARBA" id="ARBA00000141"/>
    </source>
</evidence>
<dbReference type="AlphaFoldDB" id="A0A841TFG3"/>
<feature type="site" description="Essential for DHBP synthase activity" evidence="19">
    <location>
        <position position="185"/>
    </location>
</feature>
<dbReference type="Pfam" id="PF00926">
    <property type="entry name" value="DHBP_synthase"/>
    <property type="match status" value="1"/>
</dbReference>
<dbReference type="NCBIfam" id="TIGR00505">
    <property type="entry name" value="ribA"/>
    <property type="match status" value="1"/>
</dbReference>
<gene>
    <name evidence="19" type="primary">ribBA</name>
    <name evidence="21" type="ORF">H4Q31_10200</name>
</gene>
<feature type="binding site" evidence="19">
    <location>
        <position position="294"/>
    </location>
    <ligand>
        <name>GTP</name>
        <dbReference type="ChEBI" id="CHEBI:37565"/>
    </ligand>
</feature>
<sequence>MNDANGNVNANDNAPTNDHLNDLRIHSIEEALEDLKAGKAIVVVDDEDRENEGDLIVLADKATPEMINFMITEGRGLVCVPITQERAEQLDLPPMVSHNTDYHGTAFTVSVDHVSTSTGISAFERASTVRGLIDPGAKPSDFRRPGHIFPLIAKKGGVLRRAGHTEAAIDLANLCGATPAAVICEIIKEDGTMARLPDLAGFTKQHGLKLITIRDLIRYRNAKEKLVRREVDVRMPTDFGEFHAVAYTNDVDSKEHVAFVKGTIDPSKPVLVRVHSECLTGDVFHSHRCDCGPQLAAALRQIDEAGVGVLLYMRQEGRGIGLINKLRAYELQEQGLDTVDANIKLGFAPDLREYGIGAQILKDLGVRDMRLMTNNPRKIKGLEGYGLNVVERVPIQMPENEDNTRYLHTKRAKLGHMLSFADDKEPVAALDNIEQNEH</sequence>
<feature type="binding site" evidence="19">
    <location>
        <position position="50"/>
    </location>
    <ligand>
        <name>Mg(2+)</name>
        <dbReference type="ChEBI" id="CHEBI:18420"/>
        <label>2</label>
    </ligand>
</feature>
<comment type="cofactor">
    <cofactor evidence="2">
        <name>Mn(2+)</name>
        <dbReference type="ChEBI" id="CHEBI:29035"/>
    </cofactor>
</comment>
<feature type="binding site" evidence="19">
    <location>
        <position position="289"/>
    </location>
    <ligand>
        <name>Zn(2+)</name>
        <dbReference type="ChEBI" id="CHEBI:29105"/>
        <note>catalytic</note>
    </ligand>
</feature>
<evidence type="ECO:0000256" key="13">
    <source>
        <dbReference type="ARBA" id="ARBA00023134"/>
    </source>
</evidence>
<evidence type="ECO:0000256" key="15">
    <source>
        <dbReference type="ARBA" id="ARBA00023239"/>
    </source>
</evidence>
<comment type="caution">
    <text evidence="21">The sequence shown here is derived from an EMBL/GenBank/DDBJ whole genome shotgun (WGS) entry which is preliminary data.</text>
</comment>
<dbReference type="GO" id="GO:0005525">
    <property type="term" value="F:GTP binding"/>
    <property type="evidence" value="ECO:0007669"/>
    <property type="project" value="UniProtKB-KW"/>
</dbReference>
<keyword evidence="12 19" id="KW-0460">Magnesium</keyword>
<evidence type="ECO:0000259" key="20">
    <source>
        <dbReference type="Pfam" id="PF00925"/>
    </source>
</evidence>
<dbReference type="Proteomes" id="UP000574133">
    <property type="component" value="Unassembled WGS sequence"/>
</dbReference>
<feature type="region of interest" description="GTP cyclohydrolase II" evidence="19">
    <location>
        <begin position="223"/>
        <end position="438"/>
    </location>
</feature>
<evidence type="ECO:0000256" key="16">
    <source>
        <dbReference type="ARBA" id="ARBA00023268"/>
    </source>
</evidence>
<dbReference type="Gene3D" id="3.40.50.10990">
    <property type="entry name" value="GTP cyclohydrolase II"/>
    <property type="match status" value="1"/>
</dbReference>
<dbReference type="InterPro" id="IPR032677">
    <property type="entry name" value="GTP_cyclohydro_II"/>
</dbReference>
<keyword evidence="9 19" id="KW-0547">Nucleotide-binding</keyword>
<dbReference type="InterPro" id="IPR036144">
    <property type="entry name" value="RibA-like_sf"/>
</dbReference>
<comment type="function">
    <text evidence="3 19">Catalyzes the conversion of D-ribulose 5-phosphate to formate and 3,4-dihydroxy-2-butanone 4-phosphate.</text>
</comment>
<dbReference type="Pfam" id="PF00925">
    <property type="entry name" value="GTP_cyclohydro2"/>
    <property type="match status" value="1"/>
</dbReference>
<dbReference type="HAMAP" id="MF_00179">
    <property type="entry name" value="RibA"/>
    <property type="match status" value="1"/>
</dbReference>
<dbReference type="GO" id="GO:0030145">
    <property type="term" value="F:manganese ion binding"/>
    <property type="evidence" value="ECO:0007669"/>
    <property type="project" value="UniProtKB-UniRule"/>
</dbReference>
<dbReference type="InterPro" id="IPR016299">
    <property type="entry name" value="Riboflavin_synth_RibBA"/>
</dbReference>
<reference evidence="21 22" key="1">
    <citation type="submission" date="2020-08" db="EMBL/GenBank/DDBJ databases">
        <title>Cohnella phylogeny.</title>
        <authorList>
            <person name="Dunlap C."/>
        </authorList>
    </citation>
    <scope>NUCLEOTIDE SEQUENCE [LARGE SCALE GENOMIC DNA]</scope>
    <source>
        <strain evidence="21 22">DSM 103658</strain>
    </source>
</reference>
<dbReference type="FunFam" id="3.40.50.10990:FF:000001">
    <property type="entry name" value="Riboflavin biosynthesis protein RibBA"/>
    <property type="match status" value="1"/>
</dbReference>
<comment type="catalytic activity">
    <reaction evidence="18 19">
        <text>GTP + 4 H2O = 2,5-diamino-6-hydroxy-4-(5-phosphoribosylamino)-pyrimidine + formate + 2 phosphate + 3 H(+)</text>
        <dbReference type="Rhea" id="RHEA:23704"/>
        <dbReference type="ChEBI" id="CHEBI:15377"/>
        <dbReference type="ChEBI" id="CHEBI:15378"/>
        <dbReference type="ChEBI" id="CHEBI:15740"/>
        <dbReference type="ChEBI" id="CHEBI:37565"/>
        <dbReference type="ChEBI" id="CHEBI:43474"/>
        <dbReference type="ChEBI" id="CHEBI:58614"/>
        <dbReference type="EC" id="3.5.4.25"/>
    </reaction>
</comment>
<dbReference type="CDD" id="cd00641">
    <property type="entry name" value="GTP_cyclohydro2"/>
    <property type="match status" value="1"/>
</dbReference>
<comment type="catalytic activity">
    <reaction evidence="1 19">
        <text>D-ribulose 5-phosphate = (2S)-2-hydroxy-3-oxobutyl phosphate + formate + H(+)</text>
        <dbReference type="Rhea" id="RHEA:18457"/>
        <dbReference type="ChEBI" id="CHEBI:15378"/>
        <dbReference type="ChEBI" id="CHEBI:15740"/>
        <dbReference type="ChEBI" id="CHEBI:58121"/>
        <dbReference type="ChEBI" id="CHEBI:58830"/>
        <dbReference type="EC" id="4.1.99.12"/>
    </reaction>
</comment>
<keyword evidence="22" id="KW-1185">Reference proteome</keyword>
<feature type="domain" description="GTP cyclohydrolase II" evidence="20">
    <location>
        <begin position="229"/>
        <end position="394"/>
    </location>
</feature>
<keyword evidence="8 19" id="KW-0479">Metal-binding</keyword>
<dbReference type="PANTHER" id="PTHR21327:SF18">
    <property type="entry name" value="3,4-DIHYDROXY-2-BUTANONE 4-PHOSPHATE SYNTHASE"/>
    <property type="match status" value="1"/>
</dbReference>
<dbReference type="GO" id="GO:0005829">
    <property type="term" value="C:cytosol"/>
    <property type="evidence" value="ECO:0007669"/>
    <property type="project" value="TreeGrafter"/>
</dbReference>
<evidence type="ECO:0000313" key="21">
    <source>
        <dbReference type="EMBL" id="MBB6677697.1"/>
    </source>
</evidence>
<feature type="binding site" evidence="19">
    <location>
        <position position="185"/>
    </location>
    <ligand>
        <name>D-ribulose 5-phosphate</name>
        <dbReference type="ChEBI" id="CHEBI:58121"/>
    </ligand>
</feature>
<dbReference type="GO" id="GO:0003935">
    <property type="term" value="F:GTP cyclohydrolase II activity"/>
    <property type="evidence" value="ECO:0007669"/>
    <property type="project" value="UniProtKB-UniRule"/>
</dbReference>
<evidence type="ECO:0000256" key="14">
    <source>
        <dbReference type="ARBA" id="ARBA00023211"/>
    </source>
</evidence>
<dbReference type="NCBIfam" id="NF006803">
    <property type="entry name" value="PRK09311.1"/>
    <property type="match status" value="1"/>
</dbReference>
<comment type="similarity">
    <text evidence="6 19">In the N-terminal section; belongs to the DHBP synthase family.</text>
</comment>
<dbReference type="UniPathway" id="UPA00275">
    <property type="reaction ID" value="UER00399"/>
</dbReference>
<organism evidence="21 22">
    <name type="scientific">Cohnella lubricantis</name>
    <dbReference type="NCBI Taxonomy" id="2163172"/>
    <lineage>
        <taxon>Bacteria</taxon>
        <taxon>Bacillati</taxon>
        <taxon>Bacillota</taxon>
        <taxon>Bacilli</taxon>
        <taxon>Bacillales</taxon>
        <taxon>Paenibacillaceae</taxon>
        <taxon>Cohnella</taxon>
    </lineage>
</organism>
<feature type="site" description="Essential for DHBP synthase activity" evidence="19">
    <location>
        <position position="147"/>
    </location>
</feature>
<evidence type="ECO:0000256" key="4">
    <source>
        <dbReference type="ARBA" id="ARBA00004853"/>
    </source>
</evidence>
<evidence type="ECO:0000256" key="2">
    <source>
        <dbReference type="ARBA" id="ARBA00001936"/>
    </source>
</evidence>
<comment type="similarity">
    <text evidence="19">In the C-terminal section; belongs to the GTP cyclohydrolase II family.</text>
</comment>
<dbReference type="HAMAP" id="MF_00180">
    <property type="entry name" value="RibB"/>
    <property type="match status" value="1"/>
</dbReference>
<feature type="region of interest" description="DHBP synthase" evidence="19">
    <location>
        <begin position="1"/>
        <end position="222"/>
    </location>
</feature>
<comment type="pathway">
    <text evidence="5 19">Cofactor biosynthesis; riboflavin biosynthesis; 2-hydroxy-3-oxobutyl phosphate from D-ribulose 5-phosphate: step 1/1.</text>
</comment>
<proteinExistence type="inferred from homology"/>